<keyword evidence="4" id="KW-0812">Transmembrane</keyword>
<protein>
    <recommendedName>
        <fullName evidence="5">HTH araC/xylS-type domain-containing protein</fullName>
    </recommendedName>
</protein>
<evidence type="ECO:0000256" key="3">
    <source>
        <dbReference type="ARBA" id="ARBA00023163"/>
    </source>
</evidence>
<dbReference type="GO" id="GO:0043565">
    <property type="term" value="F:sequence-specific DNA binding"/>
    <property type="evidence" value="ECO:0007669"/>
    <property type="project" value="InterPro"/>
</dbReference>
<dbReference type="PANTHER" id="PTHR43280">
    <property type="entry name" value="ARAC-FAMILY TRANSCRIPTIONAL REGULATOR"/>
    <property type="match status" value="1"/>
</dbReference>
<dbReference type="InterPro" id="IPR009057">
    <property type="entry name" value="Homeodomain-like_sf"/>
</dbReference>
<dbReference type="GO" id="GO:0003700">
    <property type="term" value="F:DNA-binding transcription factor activity"/>
    <property type="evidence" value="ECO:0007669"/>
    <property type="project" value="InterPro"/>
</dbReference>
<evidence type="ECO:0000313" key="6">
    <source>
        <dbReference type="EMBL" id="KZN43570.1"/>
    </source>
</evidence>
<dbReference type="PRINTS" id="PR00032">
    <property type="entry name" value="HTHARAC"/>
</dbReference>
<feature type="transmembrane region" description="Helical" evidence="4">
    <location>
        <begin position="6"/>
        <end position="21"/>
    </location>
</feature>
<dbReference type="PATRIC" id="fig|1365250.3.peg.650"/>
<sequence length="343" mass="39575">MISSILLGGFTQSLVIVGFLIKKTSQHTHFKLLMVIHIVFATDLFLLLAQQENWISNRINACWGAIYAILFFAFIRTCLGSKPSKKHIFAYFIPWVLLNISVADFLIFPDSTTLATRHVLSGYFLLIIYLFFAGWACITVYHYQKNREQYLADLSKDNVWLLWGICASLLLAISTIPFQYIFKTNLPLPQLLMSFFMFIIAYALLLNPQLLTFNSSLKERNSTELQDDEVSKLLLNQLNCLLDEQLVFTDPNLNLNSLAELLNTKPYILSQVINQHLGEKFYDLINRRRVEYTCRLFKAHPRKPILDIALRAGFNSKSTFNAAFKRYLNLTPTQYKTTQISPD</sequence>
<dbReference type="Proteomes" id="UP000076643">
    <property type="component" value="Unassembled WGS sequence"/>
</dbReference>
<keyword evidence="1" id="KW-0805">Transcription regulation</keyword>
<keyword evidence="4" id="KW-0472">Membrane</keyword>
<evidence type="ECO:0000256" key="1">
    <source>
        <dbReference type="ARBA" id="ARBA00023015"/>
    </source>
</evidence>
<dbReference type="AlphaFoldDB" id="A0A162A3H1"/>
<organism evidence="6 7">
    <name type="scientific">Pseudoalteromonas luteoviolacea DSM 6061</name>
    <dbReference type="NCBI Taxonomy" id="1365250"/>
    <lineage>
        <taxon>Bacteria</taxon>
        <taxon>Pseudomonadati</taxon>
        <taxon>Pseudomonadota</taxon>
        <taxon>Gammaproteobacteria</taxon>
        <taxon>Alteromonadales</taxon>
        <taxon>Pseudoalteromonadaceae</taxon>
        <taxon>Pseudoalteromonas</taxon>
    </lineage>
</organism>
<dbReference type="RefSeq" id="WP_063364680.1">
    <property type="nucleotide sequence ID" value="NZ_AQHB01000025.1"/>
</dbReference>
<evidence type="ECO:0000259" key="5">
    <source>
        <dbReference type="PROSITE" id="PS01124"/>
    </source>
</evidence>
<dbReference type="Pfam" id="PF12833">
    <property type="entry name" value="HTH_18"/>
    <property type="match status" value="1"/>
</dbReference>
<feature type="domain" description="HTH araC/xylS-type" evidence="5">
    <location>
        <begin position="236"/>
        <end position="338"/>
    </location>
</feature>
<feature type="transmembrane region" description="Helical" evidence="4">
    <location>
        <begin position="161"/>
        <end position="182"/>
    </location>
</feature>
<accession>A0A162A3H1</accession>
<reference evidence="6 7" key="1">
    <citation type="submission" date="2013-07" db="EMBL/GenBank/DDBJ databases">
        <title>Comparative Genomic and Metabolomic Analysis of Twelve Strains of Pseudoalteromonas luteoviolacea.</title>
        <authorList>
            <person name="Vynne N.G."/>
            <person name="Mansson M."/>
            <person name="Gram L."/>
        </authorList>
    </citation>
    <scope>NUCLEOTIDE SEQUENCE [LARGE SCALE GENOMIC DNA]</scope>
    <source>
        <strain evidence="6 7">DSM 6061</strain>
    </source>
</reference>
<dbReference type="SUPFAM" id="SSF46689">
    <property type="entry name" value="Homeodomain-like"/>
    <property type="match status" value="1"/>
</dbReference>
<dbReference type="PROSITE" id="PS01124">
    <property type="entry name" value="HTH_ARAC_FAMILY_2"/>
    <property type="match status" value="1"/>
</dbReference>
<gene>
    <name evidence="6" type="ORF">N475_08350</name>
</gene>
<feature type="transmembrane region" description="Helical" evidence="4">
    <location>
        <begin position="30"/>
        <end position="49"/>
    </location>
</feature>
<dbReference type="Gene3D" id="1.10.10.60">
    <property type="entry name" value="Homeodomain-like"/>
    <property type="match status" value="2"/>
</dbReference>
<evidence type="ECO:0000256" key="4">
    <source>
        <dbReference type="SAM" id="Phobius"/>
    </source>
</evidence>
<comment type="caution">
    <text evidence="6">The sequence shown here is derived from an EMBL/GenBank/DDBJ whole genome shotgun (WGS) entry which is preliminary data.</text>
</comment>
<proteinExistence type="predicted"/>
<keyword evidence="3" id="KW-0804">Transcription</keyword>
<name>A0A162A3H1_9GAMM</name>
<evidence type="ECO:0000256" key="2">
    <source>
        <dbReference type="ARBA" id="ARBA00023125"/>
    </source>
</evidence>
<dbReference type="EMBL" id="AUYB01000078">
    <property type="protein sequence ID" value="KZN43570.1"/>
    <property type="molecule type" value="Genomic_DNA"/>
</dbReference>
<feature type="transmembrane region" description="Helical" evidence="4">
    <location>
        <begin position="120"/>
        <end position="141"/>
    </location>
</feature>
<dbReference type="SMART" id="SM00342">
    <property type="entry name" value="HTH_ARAC"/>
    <property type="match status" value="1"/>
</dbReference>
<keyword evidence="4" id="KW-1133">Transmembrane helix</keyword>
<keyword evidence="2" id="KW-0238">DNA-binding</keyword>
<keyword evidence="7" id="KW-1185">Reference proteome</keyword>
<feature type="transmembrane region" description="Helical" evidence="4">
    <location>
        <begin position="88"/>
        <end position="108"/>
    </location>
</feature>
<dbReference type="PANTHER" id="PTHR43280:SF29">
    <property type="entry name" value="ARAC-FAMILY TRANSCRIPTIONAL REGULATOR"/>
    <property type="match status" value="1"/>
</dbReference>
<feature type="transmembrane region" description="Helical" evidence="4">
    <location>
        <begin position="188"/>
        <end position="206"/>
    </location>
</feature>
<dbReference type="InterPro" id="IPR018060">
    <property type="entry name" value="HTH_AraC"/>
</dbReference>
<feature type="transmembrane region" description="Helical" evidence="4">
    <location>
        <begin position="55"/>
        <end position="76"/>
    </location>
</feature>
<dbReference type="InterPro" id="IPR020449">
    <property type="entry name" value="Tscrpt_reg_AraC-type_HTH"/>
</dbReference>
<evidence type="ECO:0000313" key="7">
    <source>
        <dbReference type="Proteomes" id="UP000076643"/>
    </source>
</evidence>